<reference evidence="2" key="1">
    <citation type="submission" date="2021-02" db="EMBL/GenBank/DDBJ databases">
        <title>Genome sequence of Rhodospirillales sp. strain TMPK1 isolated from soil.</title>
        <authorList>
            <person name="Nakai R."/>
            <person name="Kusada H."/>
            <person name="Tamaki H."/>
        </authorList>
    </citation>
    <scope>NUCLEOTIDE SEQUENCE</scope>
    <source>
        <strain evidence="2">TMPK1</strain>
    </source>
</reference>
<name>A0A8S8XBL9_9PROT</name>
<dbReference type="AlphaFoldDB" id="A0A8S8XBL9"/>
<evidence type="ECO:0000313" key="3">
    <source>
        <dbReference type="Proteomes" id="UP000681075"/>
    </source>
</evidence>
<dbReference type="Gene3D" id="3.40.30.10">
    <property type="entry name" value="Glutaredoxin"/>
    <property type="match status" value="1"/>
</dbReference>
<dbReference type="InterPro" id="IPR001853">
    <property type="entry name" value="DSBA-like_thioredoxin_dom"/>
</dbReference>
<dbReference type="CDD" id="cd03024">
    <property type="entry name" value="DsbA_FrnE"/>
    <property type="match status" value="1"/>
</dbReference>
<dbReference type="PANTHER" id="PTHR13887">
    <property type="entry name" value="GLUTATHIONE S-TRANSFERASE KAPPA"/>
    <property type="match status" value="1"/>
</dbReference>
<evidence type="ECO:0000259" key="1">
    <source>
        <dbReference type="Pfam" id="PF01323"/>
    </source>
</evidence>
<keyword evidence="3" id="KW-1185">Reference proteome</keyword>
<dbReference type="SUPFAM" id="SSF52833">
    <property type="entry name" value="Thioredoxin-like"/>
    <property type="match status" value="1"/>
</dbReference>
<organism evidence="2 3">
    <name type="scientific">Roseiterribacter gracilis</name>
    <dbReference type="NCBI Taxonomy" id="2812848"/>
    <lineage>
        <taxon>Bacteria</taxon>
        <taxon>Pseudomonadati</taxon>
        <taxon>Pseudomonadota</taxon>
        <taxon>Alphaproteobacteria</taxon>
        <taxon>Rhodospirillales</taxon>
        <taxon>Roseiterribacteraceae</taxon>
        <taxon>Roseiterribacter</taxon>
    </lineage>
</organism>
<dbReference type="PANTHER" id="PTHR13887:SF41">
    <property type="entry name" value="THIOREDOXIN SUPERFAMILY PROTEIN"/>
    <property type="match status" value="1"/>
</dbReference>
<dbReference type="InterPro" id="IPR036249">
    <property type="entry name" value="Thioredoxin-like_sf"/>
</dbReference>
<evidence type="ECO:0000313" key="2">
    <source>
        <dbReference type="EMBL" id="GIL38576.1"/>
    </source>
</evidence>
<comment type="caution">
    <text evidence="2">The sequence shown here is derived from an EMBL/GenBank/DDBJ whole genome shotgun (WGS) entry which is preliminary data.</text>
</comment>
<dbReference type="EMBL" id="BOPV01000001">
    <property type="protein sequence ID" value="GIL38576.1"/>
    <property type="molecule type" value="Genomic_DNA"/>
</dbReference>
<proteinExistence type="predicted"/>
<protein>
    <submittedName>
        <fullName evidence="2">DSBA oxidoreductase</fullName>
    </submittedName>
</protein>
<dbReference type="Pfam" id="PF01323">
    <property type="entry name" value="DSBA"/>
    <property type="match status" value="1"/>
</dbReference>
<gene>
    <name evidence="2" type="ORF">TMPK1_08130</name>
</gene>
<dbReference type="Proteomes" id="UP000681075">
    <property type="component" value="Unassembled WGS sequence"/>
</dbReference>
<dbReference type="GO" id="GO:0016491">
    <property type="term" value="F:oxidoreductase activity"/>
    <property type="evidence" value="ECO:0007669"/>
    <property type="project" value="InterPro"/>
</dbReference>
<accession>A0A8S8XBL9</accession>
<feature type="domain" description="DSBA-like thioredoxin" evidence="1">
    <location>
        <begin position="3"/>
        <end position="167"/>
    </location>
</feature>
<sequence length="177" mass="19270">MPIEIAWRPYRLNPSMPAEGMDRKLYVTSKFGEGPRVDAMYSLMTRVGAELGLEFAWDKIERAPNTLLAHRLVRLAERAGLADTMVERLFSAYFRDGVDLGDADALAALAGEVGIDPADAARFLAGDEDCAAVVAADGAARRHVDGVPYYVFDRRFSLAGAQDSEAFLPVFDAVRAA</sequence>